<accession>B5XHH4</accession>
<dbReference type="KEGG" id="cbd:CBUD_1643a"/>
<evidence type="ECO:0000313" key="2">
    <source>
        <dbReference type="Proteomes" id="UP000008555"/>
    </source>
</evidence>
<sequence length="32" mass="3440">MGLLSCGLKNTGAIKNGGFQQVARMSEAKYEH</sequence>
<name>B5XHH4_COXBN</name>
<proteinExistence type="predicted"/>
<dbReference type="AlphaFoldDB" id="B5XHH4"/>
<dbReference type="HOGENOM" id="CLU_3388972_0_0_6"/>
<protein>
    <submittedName>
        <fullName evidence="1">Uncharacterized protein</fullName>
    </submittedName>
</protein>
<gene>
    <name evidence="1" type="ORF">CBUD_1643a</name>
</gene>
<organism evidence="1 2">
    <name type="scientific">Coxiella burnetii (strain Dugway 5J108-111)</name>
    <dbReference type="NCBI Taxonomy" id="434922"/>
    <lineage>
        <taxon>Bacteria</taxon>
        <taxon>Pseudomonadati</taxon>
        <taxon>Pseudomonadota</taxon>
        <taxon>Gammaproteobacteria</taxon>
        <taxon>Legionellales</taxon>
        <taxon>Coxiellaceae</taxon>
        <taxon>Coxiella</taxon>
    </lineage>
</organism>
<evidence type="ECO:0000313" key="1">
    <source>
        <dbReference type="EMBL" id="ACI23194.1"/>
    </source>
</evidence>
<reference evidence="1 2" key="1">
    <citation type="journal article" date="2009" name="Infect. Immun.">
        <title>Comparative genomics reveal extensive transposon-mediated genomic plasticity and diversity among potential effector proteins within the genus Coxiella.</title>
        <authorList>
            <person name="Beare P.A."/>
            <person name="Unsworth N."/>
            <person name="Andoh M."/>
            <person name="Voth D.E."/>
            <person name="Omsland A."/>
            <person name="Gilk S.D."/>
            <person name="Williams K.P."/>
            <person name="Sobral B.W."/>
            <person name="Kupko J.J.III."/>
            <person name="Porcella S.F."/>
            <person name="Samuel J.E."/>
            <person name="Heinzen R.A."/>
        </authorList>
    </citation>
    <scope>NUCLEOTIDE SEQUENCE [LARGE SCALE GENOMIC DNA]</scope>
    <source>
        <strain evidence="1 2">Dugway 5J108-111</strain>
    </source>
</reference>
<dbReference type="EMBL" id="CP000733">
    <property type="protein sequence ID" value="ACI23194.1"/>
    <property type="molecule type" value="Genomic_DNA"/>
</dbReference>
<dbReference type="Proteomes" id="UP000008555">
    <property type="component" value="Chromosome"/>
</dbReference>